<dbReference type="SUPFAM" id="SSF50156">
    <property type="entry name" value="PDZ domain-like"/>
    <property type="match status" value="1"/>
</dbReference>
<dbReference type="InParanoid" id="T1EQJ4"/>
<dbReference type="InterPro" id="IPR036034">
    <property type="entry name" value="PDZ_sf"/>
</dbReference>
<keyword evidence="4" id="KW-1185">Reference proteome</keyword>
<dbReference type="Pfam" id="PF00595">
    <property type="entry name" value="PDZ"/>
    <property type="match status" value="1"/>
</dbReference>
<gene>
    <name evidence="3" type="primary">20198844</name>
    <name evidence="2" type="ORF">HELRODRAFT_160640</name>
</gene>
<evidence type="ECO:0000313" key="3">
    <source>
        <dbReference type="EnsemblMetazoa" id="HelroP160640"/>
    </source>
</evidence>
<dbReference type="AlphaFoldDB" id="T1EQJ4"/>
<dbReference type="Proteomes" id="UP000015101">
    <property type="component" value="Unassembled WGS sequence"/>
</dbReference>
<dbReference type="GeneID" id="20198844"/>
<reference evidence="3" key="3">
    <citation type="submission" date="2015-06" db="UniProtKB">
        <authorList>
            <consortium name="EnsemblMetazoa"/>
        </authorList>
    </citation>
    <scope>IDENTIFICATION</scope>
</reference>
<dbReference type="eggNOG" id="KOG3209">
    <property type="taxonomic scope" value="Eukaryota"/>
</dbReference>
<dbReference type="Gene3D" id="2.30.42.10">
    <property type="match status" value="1"/>
</dbReference>
<proteinExistence type="predicted"/>
<dbReference type="RefSeq" id="XP_009015837.1">
    <property type="nucleotide sequence ID" value="XM_009017589.1"/>
</dbReference>
<dbReference type="HOGENOM" id="CLU_1760767_0_0_1"/>
<evidence type="ECO:0000259" key="1">
    <source>
        <dbReference type="Pfam" id="PF00595"/>
    </source>
</evidence>
<reference evidence="2 4" key="2">
    <citation type="journal article" date="2013" name="Nature">
        <title>Insights into bilaterian evolution from three spiralian genomes.</title>
        <authorList>
            <person name="Simakov O."/>
            <person name="Marletaz F."/>
            <person name="Cho S.J."/>
            <person name="Edsinger-Gonzales E."/>
            <person name="Havlak P."/>
            <person name="Hellsten U."/>
            <person name="Kuo D.H."/>
            <person name="Larsson T."/>
            <person name="Lv J."/>
            <person name="Arendt D."/>
            <person name="Savage R."/>
            <person name="Osoegawa K."/>
            <person name="de Jong P."/>
            <person name="Grimwood J."/>
            <person name="Chapman J.A."/>
            <person name="Shapiro H."/>
            <person name="Aerts A."/>
            <person name="Otillar R.P."/>
            <person name="Terry A.Y."/>
            <person name="Boore J.L."/>
            <person name="Grigoriev I.V."/>
            <person name="Lindberg D.R."/>
            <person name="Seaver E.C."/>
            <person name="Weisblat D.A."/>
            <person name="Putnam N.H."/>
            <person name="Rokhsar D.S."/>
        </authorList>
    </citation>
    <scope>NUCLEOTIDE SEQUENCE</scope>
</reference>
<dbReference type="EMBL" id="KB096324">
    <property type="protein sequence ID" value="ESO06469.1"/>
    <property type="molecule type" value="Genomic_DNA"/>
</dbReference>
<feature type="domain" description="PDZ" evidence="1">
    <location>
        <begin position="78"/>
        <end position="114"/>
    </location>
</feature>
<dbReference type="KEGG" id="hro:HELRODRAFT_160640"/>
<dbReference type="InterPro" id="IPR001478">
    <property type="entry name" value="PDZ"/>
</dbReference>
<dbReference type="EMBL" id="AMQM01000638">
    <property type="status" value="NOT_ANNOTATED_CDS"/>
    <property type="molecule type" value="Genomic_DNA"/>
</dbReference>
<organism evidence="3 4">
    <name type="scientific">Helobdella robusta</name>
    <name type="common">Californian leech</name>
    <dbReference type="NCBI Taxonomy" id="6412"/>
    <lineage>
        <taxon>Eukaryota</taxon>
        <taxon>Metazoa</taxon>
        <taxon>Spiralia</taxon>
        <taxon>Lophotrochozoa</taxon>
        <taxon>Annelida</taxon>
        <taxon>Clitellata</taxon>
        <taxon>Hirudinea</taxon>
        <taxon>Rhynchobdellida</taxon>
        <taxon>Glossiphoniidae</taxon>
        <taxon>Helobdella</taxon>
    </lineage>
</organism>
<evidence type="ECO:0000313" key="2">
    <source>
        <dbReference type="EMBL" id="ESO06469.1"/>
    </source>
</evidence>
<accession>T1EQJ4</accession>
<protein>
    <recommendedName>
        <fullName evidence="1">PDZ domain-containing protein</fullName>
    </recommendedName>
</protein>
<evidence type="ECO:0000313" key="4">
    <source>
        <dbReference type="Proteomes" id="UP000015101"/>
    </source>
</evidence>
<dbReference type="OrthoDB" id="66881at2759"/>
<dbReference type="OMA" id="RHIAMET"/>
<sequence length="148" mass="16666">MDGDDSSNEYLSTFKSNQAAINRGVNPNRMYKNQSRNNEQYQQHHQLHHWSSSIKEVSVAFGSNKLLNVIFLGGSCDASFIYVASIDHKNVNYKSGYLEEGDIILEVEGEKVSGYILKSFLDKLADLAKDNKPIIFKAVKKGFQPAFN</sequence>
<dbReference type="CTD" id="20198844"/>
<dbReference type="EnsemblMetazoa" id="HelroT160640">
    <property type="protein sequence ID" value="HelroP160640"/>
    <property type="gene ID" value="HelroG160640"/>
</dbReference>
<name>T1EQJ4_HELRO</name>
<reference evidence="4" key="1">
    <citation type="submission" date="2012-12" db="EMBL/GenBank/DDBJ databases">
        <authorList>
            <person name="Hellsten U."/>
            <person name="Grimwood J."/>
            <person name="Chapman J.A."/>
            <person name="Shapiro H."/>
            <person name="Aerts A."/>
            <person name="Otillar R.P."/>
            <person name="Terry A.Y."/>
            <person name="Boore J.L."/>
            <person name="Simakov O."/>
            <person name="Marletaz F."/>
            <person name="Cho S.-J."/>
            <person name="Edsinger-Gonzales E."/>
            <person name="Havlak P."/>
            <person name="Kuo D.-H."/>
            <person name="Larsson T."/>
            <person name="Lv J."/>
            <person name="Arendt D."/>
            <person name="Savage R."/>
            <person name="Osoegawa K."/>
            <person name="de Jong P."/>
            <person name="Lindberg D.R."/>
            <person name="Seaver E.C."/>
            <person name="Weisblat D.A."/>
            <person name="Putnam N.H."/>
            <person name="Grigoriev I.V."/>
            <person name="Rokhsar D.S."/>
        </authorList>
    </citation>
    <scope>NUCLEOTIDE SEQUENCE</scope>
</reference>